<dbReference type="EMBL" id="SRPW01001570">
    <property type="protein sequence ID" value="KAG6000084.1"/>
    <property type="molecule type" value="Genomic_DNA"/>
</dbReference>
<feature type="transmembrane region" description="Helical" evidence="8">
    <location>
        <begin position="572"/>
        <end position="591"/>
    </location>
</feature>
<evidence type="ECO:0000256" key="6">
    <source>
        <dbReference type="ARBA" id="ARBA00023136"/>
    </source>
</evidence>
<dbReference type="GO" id="GO:0055085">
    <property type="term" value="P:transmembrane transport"/>
    <property type="evidence" value="ECO:0007669"/>
    <property type="project" value="TreeGrafter"/>
</dbReference>
<keyword evidence="4 9" id="KW-0732">Signal</keyword>
<feature type="transmembrane region" description="Helical" evidence="8">
    <location>
        <begin position="603"/>
        <end position="632"/>
    </location>
</feature>
<dbReference type="GO" id="GO:0009272">
    <property type="term" value="P:fungal-type cell wall biogenesis"/>
    <property type="evidence" value="ECO:0007669"/>
    <property type="project" value="TreeGrafter"/>
</dbReference>
<comment type="subcellular location">
    <subcellularLocation>
        <location evidence="1">Membrane</location>
        <topology evidence="1">Multi-pass membrane protein</topology>
    </subcellularLocation>
</comment>
<protein>
    <recommendedName>
        <fullName evidence="10">ML-like domain-containing protein</fullName>
    </recommendedName>
</protein>
<feature type="region of interest" description="Disordered" evidence="7">
    <location>
        <begin position="707"/>
        <end position="779"/>
    </location>
</feature>
<keyword evidence="6 8" id="KW-0472">Membrane</keyword>
<feature type="domain" description="ML-like" evidence="10">
    <location>
        <begin position="32"/>
        <end position="173"/>
    </location>
</feature>
<evidence type="ECO:0000256" key="7">
    <source>
        <dbReference type="SAM" id="MobiDB-lite"/>
    </source>
</evidence>
<reference evidence="11" key="1">
    <citation type="journal article" date="2020" name="bioRxiv">
        <title>Whole genome comparisons of ergot fungi reveals the divergence and evolution of species within the genus Claviceps are the result of varying mechanisms driving genome evolution and host range expansion.</title>
        <authorList>
            <person name="Wyka S.A."/>
            <person name="Mondo S.J."/>
            <person name="Liu M."/>
            <person name="Dettman J."/>
            <person name="Nalam V."/>
            <person name="Broders K.D."/>
        </authorList>
    </citation>
    <scope>NUCLEOTIDE SEQUENCE</scope>
    <source>
        <strain evidence="11">CCC 602</strain>
    </source>
</reference>
<proteinExistence type="inferred from homology"/>
<feature type="transmembrane region" description="Helical" evidence="8">
    <location>
        <begin position="515"/>
        <end position="535"/>
    </location>
</feature>
<feature type="compositionally biased region" description="Low complexity" evidence="7">
    <location>
        <begin position="337"/>
        <end position="346"/>
    </location>
</feature>
<feature type="transmembrane region" description="Helical" evidence="8">
    <location>
        <begin position="453"/>
        <end position="478"/>
    </location>
</feature>
<evidence type="ECO:0000313" key="12">
    <source>
        <dbReference type="Proteomes" id="UP000748025"/>
    </source>
</evidence>
<dbReference type="PANTHER" id="PTHR31145">
    <property type="entry name" value="INTEGRAL MEMBRANE PROTEIN (AFU_ORTHOLOGUE AFUA_7G01610)"/>
    <property type="match status" value="1"/>
</dbReference>
<organism evidence="11 12">
    <name type="scientific">Claviceps pusilla</name>
    <dbReference type="NCBI Taxonomy" id="123648"/>
    <lineage>
        <taxon>Eukaryota</taxon>
        <taxon>Fungi</taxon>
        <taxon>Dikarya</taxon>
        <taxon>Ascomycota</taxon>
        <taxon>Pezizomycotina</taxon>
        <taxon>Sordariomycetes</taxon>
        <taxon>Hypocreomycetidae</taxon>
        <taxon>Hypocreales</taxon>
        <taxon>Clavicipitaceae</taxon>
        <taxon>Claviceps</taxon>
    </lineage>
</organism>
<feature type="transmembrane region" description="Helical" evidence="8">
    <location>
        <begin position="427"/>
        <end position="447"/>
    </location>
</feature>
<evidence type="ECO:0000256" key="9">
    <source>
        <dbReference type="SAM" id="SignalP"/>
    </source>
</evidence>
<dbReference type="AlphaFoldDB" id="A0A9P7N9S3"/>
<evidence type="ECO:0000256" key="4">
    <source>
        <dbReference type="ARBA" id="ARBA00022729"/>
    </source>
</evidence>
<gene>
    <name evidence="11" type="ORF">E4U43_001710</name>
</gene>
<feature type="signal peptide" evidence="9">
    <location>
        <begin position="1"/>
        <end position="30"/>
    </location>
</feature>
<dbReference type="Pfam" id="PF14558">
    <property type="entry name" value="TRP_N"/>
    <property type="match status" value="1"/>
</dbReference>
<dbReference type="InterPro" id="IPR010308">
    <property type="entry name" value="TRP_C"/>
</dbReference>
<keyword evidence="12" id="KW-1185">Reference proteome</keyword>
<evidence type="ECO:0000256" key="2">
    <source>
        <dbReference type="ARBA" id="ARBA00010642"/>
    </source>
</evidence>
<sequence length="779" mass="84513">MARTTRTSWSSRKMATGMALLGLMTTQAMGDHILRTSGFSDCGSDPSVTMDKINISYDNDKKFVSFDIAGSSTKQQNVTAVLTLTAYGNTVYSNSFNPCDKNTYFERMCPVPVGTFTARGNQQIPAQFADMVPSIAFKVPDISAHATLQLISAENKQTVGCFQSDVSNGKSTDVPAVSYIAAGIAGAALIMSGVSAVAAALAGGGAAAGGGAGAGVAAISPTFSETMGWFQGMAMNSMLSVNYPSLYRNFAKHFVFSAAVIPISGMQKAIDGFRSHTGGDLTQDSYSYLQKATLIFPDGTTRAPNQGLFKFKRAMDAFVELAAREIEASINSTDATSSSSSSSSSSENDPNSLQHKVQGIQAFAEQLLVPKSNIFMTALLMVAILIATIVLGILLVKVIVEIWALFGSFPESLRGFRKHYWNSIARSITSLILLLYGIWVLYCVFQFTRGDSAVAKALAGVTLAIFTGILAFFTWKIWSVVQELKKKEGDVRAIYEDKSLWVKYSLFYESYKKQYWWLFVPTIVYTFAKGVAIAAGDGHGMAQTVSQVVIEGLMMCLLLWSRPFERRSSNIINMMIQVVRFLSIGCILVFVEEFGIRQTTKTITGVVLIGIQATLTSLLAILIVWNALTVCFTMNPHRKRRKEAEKLKRDMDTLTPLDARNSLFLDRTPMPEKSMFAVSSDLEERGRYRPELVERYYAKDGEIRAPVAPSGGPAYRPLTPNSDSQSLLEGAAPIGSSSRQPSASGGEREYRGTYGPASNFGHSHGNGYEKAAGGPTGAF</sequence>
<dbReference type="Proteomes" id="UP000748025">
    <property type="component" value="Unassembled WGS sequence"/>
</dbReference>
<comment type="similarity">
    <text evidence="2">Belongs to the transient receptor potential (TRP) ion channel family.</text>
</comment>
<dbReference type="OrthoDB" id="2115177at2759"/>
<comment type="caution">
    <text evidence="11">The sequence shown here is derived from an EMBL/GenBank/DDBJ whole genome shotgun (WGS) entry which is preliminary data.</text>
</comment>
<dbReference type="SMART" id="SM01320">
    <property type="entry name" value="TRP_N"/>
    <property type="match status" value="1"/>
</dbReference>
<evidence type="ECO:0000256" key="5">
    <source>
        <dbReference type="ARBA" id="ARBA00022989"/>
    </source>
</evidence>
<keyword evidence="5 8" id="KW-1133">Transmembrane helix</keyword>
<evidence type="ECO:0000256" key="8">
    <source>
        <dbReference type="SAM" id="Phobius"/>
    </source>
</evidence>
<evidence type="ECO:0000259" key="10">
    <source>
        <dbReference type="SMART" id="SM01320"/>
    </source>
</evidence>
<evidence type="ECO:0000256" key="3">
    <source>
        <dbReference type="ARBA" id="ARBA00022692"/>
    </source>
</evidence>
<dbReference type="Pfam" id="PF06011">
    <property type="entry name" value="TRP"/>
    <property type="match status" value="1"/>
</dbReference>
<keyword evidence="3 8" id="KW-0812">Transmembrane</keyword>
<name>A0A9P7N9S3_9HYPO</name>
<dbReference type="InterPro" id="IPR032800">
    <property type="entry name" value="TRP_N"/>
</dbReference>
<dbReference type="GO" id="GO:0016020">
    <property type="term" value="C:membrane"/>
    <property type="evidence" value="ECO:0007669"/>
    <property type="project" value="UniProtKB-SubCell"/>
</dbReference>
<evidence type="ECO:0000256" key="1">
    <source>
        <dbReference type="ARBA" id="ARBA00004141"/>
    </source>
</evidence>
<feature type="chain" id="PRO_5040478184" description="ML-like domain-containing protein" evidence="9">
    <location>
        <begin position="31"/>
        <end position="779"/>
    </location>
</feature>
<evidence type="ECO:0000313" key="11">
    <source>
        <dbReference type="EMBL" id="KAG6000084.1"/>
    </source>
</evidence>
<feature type="transmembrane region" description="Helical" evidence="8">
    <location>
        <begin position="374"/>
        <end position="406"/>
    </location>
</feature>
<accession>A0A9P7N9S3</accession>
<feature type="region of interest" description="Disordered" evidence="7">
    <location>
        <begin position="332"/>
        <end position="352"/>
    </location>
</feature>
<dbReference type="InterPro" id="IPR040241">
    <property type="entry name" value="TRP_Flc/Pkd2-like"/>
</dbReference>
<dbReference type="PANTHER" id="PTHR31145:SF5">
    <property type="entry name" value="DUF907 DOMAIN PROTEIN (AFU_ORTHOLOGUE AFUA_2G06100)"/>
    <property type="match status" value="1"/>
</dbReference>